<evidence type="ECO:0000313" key="2">
    <source>
        <dbReference type="Proteomes" id="UP000319732"/>
    </source>
</evidence>
<protein>
    <submittedName>
        <fullName evidence="1">DUF3080 domain-containing protein</fullName>
    </submittedName>
</protein>
<comment type="caution">
    <text evidence="1">The sequence shown here is derived from an EMBL/GenBank/DDBJ whole genome shotgun (WGS) entry which is preliminary data.</text>
</comment>
<dbReference type="PROSITE" id="PS51257">
    <property type="entry name" value="PROKAR_LIPOPROTEIN"/>
    <property type="match status" value="1"/>
</dbReference>
<gene>
    <name evidence="1" type="ORF">FKG94_23445</name>
</gene>
<dbReference type="Pfam" id="PF11279">
    <property type="entry name" value="DUF3080"/>
    <property type="match status" value="1"/>
</dbReference>
<dbReference type="EMBL" id="VHSG01000028">
    <property type="protein sequence ID" value="TQV68255.1"/>
    <property type="molecule type" value="Genomic_DNA"/>
</dbReference>
<reference evidence="1 2" key="1">
    <citation type="submission" date="2019-06" db="EMBL/GenBank/DDBJ databases">
        <title>Whole genome sequence for Cellvibrionaceae sp. R142.</title>
        <authorList>
            <person name="Wang G."/>
        </authorList>
    </citation>
    <scope>NUCLEOTIDE SEQUENCE [LARGE SCALE GENOMIC DNA]</scope>
    <source>
        <strain evidence="1 2">R142</strain>
    </source>
</reference>
<sequence length="355" mass="40035">MPKFYCLLLTFFFMTACSDRNSSGALFENYHYRMSNITGSDIAPDASIDPPAYPSRRQLAAPIPAVKIDLLEYLRLSPCDLQRLIGKRNSGLGKVMETSQRLIYEIEFIRLSDQCLELLRETDADSQLQQKLQQAVDAKRQHLPGVAWNATFAGAEFNRFFSVAAVSVDVEAVRVRPNLLLESLGRLHNRLAPLAQATGVEGIEQELAVIGSEKYGGRLLRSLAQAESYLRAVNLAIDARLAQGPLCFNQRANRRAEIWQNVFYKYYIGQVQPYLAALHQRTRGLVQVVEPLLQVFAPPPAAFADYWRASFSLDDDASVLRRFERALDRHTRLWQDVLNQCGMMPGSESTTHKPV</sequence>
<dbReference type="InterPro" id="IPR021431">
    <property type="entry name" value="DUF3080"/>
</dbReference>
<dbReference type="AlphaFoldDB" id="A0A545STI3"/>
<dbReference type="Proteomes" id="UP000319732">
    <property type="component" value="Unassembled WGS sequence"/>
</dbReference>
<proteinExistence type="predicted"/>
<dbReference type="RefSeq" id="WP_342779117.1">
    <property type="nucleotide sequence ID" value="NZ_ML660106.1"/>
</dbReference>
<keyword evidence="2" id="KW-1185">Reference proteome</keyword>
<evidence type="ECO:0000313" key="1">
    <source>
        <dbReference type="EMBL" id="TQV68255.1"/>
    </source>
</evidence>
<name>A0A545STI3_9GAMM</name>
<accession>A0A545STI3</accession>
<organism evidence="1 2">
    <name type="scientific">Exilibacterium tricleocarpae</name>
    <dbReference type="NCBI Taxonomy" id="2591008"/>
    <lineage>
        <taxon>Bacteria</taxon>
        <taxon>Pseudomonadati</taxon>
        <taxon>Pseudomonadota</taxon>
        <taxon>Gammaproteobacteria</taxon>
        <taxon>Cellvibrionales</taxon>
        <taxon>Cellvibrionaceae</taxon>
        <taxon>Exilibacterium</taxon>
    </lineage>
</organism>